<dbReference type="AlphaFoldDB" id="A0A9Q3CDM7"/>
<gene>
    <name evidence="1" type="ORF">O181_021593</name>
</gene>
<name>A0A9Q3CDM7_9BASI</name>
<comment type="caution">
    <text evidence="1">The sequence shown here is derived from an EMBL/GenBank/DDBJ whole genome shotgun (WGS) entry which is preliminary data.</text>
</comment>
<evidence type="ECO:0000313" key="1">
    <source>
        <dbReference type="EMBL" id="MBW0481878.1"/>
    </source>
</evidence>
<dbReference type="EMBL" id="AVOT02006553">
    <property type="protein sequence ID" value="MBW0481878.1"/>
    <property type="molecule type" value="Genomic_DNA"/>
</dbReference>
<protein>
    <submittedName>
        <fullName evidence="1">Uncharacterized protein</fullName>
    </submittedName>
</protein>
<organism evidence="1 2">
    <name type="scientific">Austropuccinia psidii MF-1</name>
    <dbReference type="NCBI Taxonomy" id="1389203"/>
    <lineage>
        <taxon>Eukaryota</taxon>
        <taxon>Fungi</taxon>
        <taxon>Dikarya</taxon>
        <taxon>Basidiomycota</taxon>
        <taxon>Pucciniomycotina</taxon>
        <taxon>Pucciniomycetes</taxon>
        <taxon>Pucciniales</taxon>
        <taxon>Sphaerophragmiaceae</taxon>
        <taxon>Austropuccinia</taxon>
    </lineage>
</organism>
<reference evidence="1" key="1">
    <citation type="submission" date="2021-03" db="EMBL/GenBank/DDBJ databases">
        <title>Draft genome sequence of rust myrtle Austropuccinia psidii MF-1, a brazilian biotype.</title>
        <authorList>
            <person name="Quecine M.C."/>
            <person name="Pachon D.M.R."/>
            <person name="Bonatelli M.L."/>
            <person name="Correr F.H."/>
            <person name="Franceschini L.M."/>
            <person name="Leite T.F."/>
            <person name="Margarido G.R.A."/>
            <person name="Almeida C.A."/>
            <person name="Ferrarezi J.A."/>
            <person name="Labate C.A."/>
        </authorList>
    </citation>
    <scope>NUCLEOTIDE SEQUENCE</scope>
    <source>
        <strain evidence="1">MF-1</strain>
    </source>
</reference>
<evidence type="ECO:0000313" key="2">
    <source>
        <dbReference type="Proteomes" id="UP000765509"/>
    </source>
</evidence>
<accession>A0A9Q3CDM7</accession>
<keyword evidence="2" id="KW-1185">Reference proteome</keyword>
<sequence length="94" mass="10281">MLVFASSRRSAHASQQSLIKSYVTVKGDSAVFGASILFSFNTNLSMRIGNQTQRTTYTFGLCDAGFIGSVAARVGEVPVWRCIWISPEQKFGLI</sequence>
<proteinExistence type="predicted"/>
<dbReference type="Proteomes" id="UP000765509">
    <property type="component" value="Unassembled WGS sequence"/>
</dbReference>